<dbReference type="OrthoDB" id="92254at2"/>
<name>M4NG88_9GAMM</name>
<keyword evidence="4" id="KW-1185">Reference proteome</keyword>
<gene>
    <name evidence="3" type="ORF">R2APBS1_2832</name>
</gene>
<dbReference type="KEGG" id="rhd:R2APBS1_2832"/>
<dbReference type="PANTHER" id="PTHR37423">
    <property type="entry name" value="SOLUBLE LYTIC MUREIN TRANSGLYCOSYLASE-RELATED"/>
    <property type="match status" value="1"/>
</dbReference>
<evidence type="ECO:0000313" key="4">
    <source>
        <dbReference type="Proteomes" id="UP000011859"/>
    </source>
</evidence>
<evidence type="ECO:0000259" key="2">
    <source>
        <dbReference type="Pfam" id="PF01464"/>
    </source>
</evidence>
<reference evidence="3 4" key="1">
    <citation type="submission" date="2012-04" db="EMBL/GenBank/DDBJ databases">
        <title>Complete genome of Rhodanobacter sp. 2APBS1.</title>
        <authorList>
            <consortium name="US DOE Joint Genome Institute"/>
            <person name="Huntemann M."/>
            <person name="Wei C.-L."/>
            <person name="Han J."/>
            <person name="Detter J.C."/>
            <person name="Han C."/>
            <person name="Tapia R."/>
            <person name="Munk A.C.C."/>
            <person name="Chen A."/>
            <person name="Krypides N."/>
            <person name="Mavromatis K."/>
            <person name="Markowitz V."/>
            <person name="Szeto E."/>
            <person name="Ivanova N."/>
            <person name="Mikhailova N."/>
            <person name="Ovchinnikova G."/>
            <person name="Pagani I."/>
            <person name="Pati A."/>
            <person name="Goodwin L."/>
            <person name="Peters L."/>
            <person name="Pitluck S."/>
            <person name="Woyke T."/>
            <person name="Prakash O."/>
            <person name="Elkins J."/>
            <person name="Brown S."/>
            <person name="Palumbo A."/>
            <person name="Hemme C."/>
            <person name="Zhou J."/>
            <person name="Watson D."/>
            <person name="Jardine P."/>
            <person name="Kostka J."/>
            <person name="Green S."/>
        </authorList>
    </citation>
    <scope>NUCLEOTIDE SEQUENCE [LARGE SCALE GENOMIC DNA]</scope>
    <source>
        <strain evidence="3 4">2APBS1</strain>
    </source>
</reference>
<dbReference type="Proteomes" id="UP000011859">
    <property type="component" value="Chromosome"/>
</dbReference>
<dbReference type="EMBL" id="CP003470">
    <property type="protein sequence ID" value="AGG89909.1"/>
    <property type="molecule type" value="Genomic_DNA"/>
</dbReference>
<evidence type="ECO:0000256" key="1">
    <source>
        <dbReference type="ARBA" id="ARBA00007734"/>
    </source>
</evidence>
<dbReference type="Pfam" id="PF01464">
    <property type="entry name" value="SLT"/>
    <property type="match status" value="1"/>
</dbReference>
<protein>
    <submittedName>
        <fullName evidence="3">Putative soluble lytic transglycosylase fused to an ABC-type amino acid-binding protein</fullName>
    </submittedName>
</protein>
<dbReference type="STRING" id="666685.R2APBS1_2832"/>
<dbReference type="InterPro" id="IPR008258">
    <property type="entry name" value="Transglycosylase_SLT_dom_1"/>
</dbReference>
<dbReference type="InterPro" id="IPR023346">
    <property type="entry name" value="Lysozyme-like_dom_sf"/>
</dbReference>
<dbReference type="Gene3D" id="1.10.530.10">
    <property type="match status" value="1"/>
</dbReference>
<feature type="domain" description="Transglycosylase SLT" evidence="2">
    <location>
        <begin position="91"/>
        <end position="196"/>
    </location>
</feature>
<dbReference type="SUPFAM" id="SSF53955">
    <property type="entry name" value="Lysozyme-like"/>
    <property type="match status" value="1"/>
</dbReference>
<evidence type="ECO:0000313" key="3">
    <source>
        <dbReference type="EMBL" id="AGG89909.1"/>
    </source>
</evidence>
<dbReference type="HOGENOM" id="CLU_092742_0_0_6"/>
<comment type="similarity">
    <text evidence="1">Belongs to the transglycosylase Slt family.</text>
</comment>
<sequence length="250" mass="27226" precursor="true">MIGALLLLLLGGSFIYDATTRRMWGFLPPPRWQTPVGIGMCVAGLILLATVASAAPAKPAAAAHVRVAVPEVNTMYRRYVEQAVAEEWGVEGSPARLAAQIHQESSWNAKARSPVGAEGLAQFMPSTGAWIAEAFPDKLGQFDPWDPQQAALAAAVYDAWLVKRNPGTTQCDSWAFGLSAYNGGEKRLHQEMQLAERKRLDAGTWFGSVSDQRARSAAAWRENRGYVRRILLVLEPAYLDAGWSGKEVCA</sequence>
<accession>M4NG88</accession>
<organism evidence="3 4">
    <name type="scientific">Rhodanobacter denitrificans</name>
    <dbReference type="NCBI Taxonomy" id="666685"/>
    <lineage>
        <taxon>Bacteria</taxon>
        <taxon>Pseudomonadati</taxon>
        <taxon>Pseudomonadota</taxon>
        <taxon>Gammaproteobacteria</taxon>
        <taxon>Lysobacterales</taxon>
        <taxon>Rhodanobacteraceae</taxon>
        <taxon>Rhodanobacter</taxon>
    </lineage>
</organism>
<dbReference type="RefSeq" id="WP_015448379.1">
    <property type="nucleotide sequence ID" value="NC_020541.1"/>
</dbReference>
<proteinExistence type="inferred from homology"/>
<dbReference type="eggNOG" id="COG0741">
    <property type="taxonomic scope" value="Bacteria"/>
</dbReference>
<dbReference type="PANTHER" id="PTHR37423:SF2">
    <property type="entry name" value="MEMBRANE-BOUND LYTIC MUREIN TRANSGLYCOSYLASE C"/>
    <property type="match status" value="1"/>
</dbReference>
<dbReference type="AlphaFoldDB" id="M4NG88"/>